<dbReference type="EMBL" id="CP034235">
    <property type="protein sequence ID" value="QGQ96752.1"/>
    <property type="molecule type" value="Genomic_DNA"/>
</dbReference>
<name>A0A6B8RM69_9BACL</name>
<dbReference type="KEGG" id="ppsc:EHS13_18640"/>
<gene>
    <name evidence="1" type="ORF">EHS13_18640</name>
</gene>
<organism evidence="1 2">
    <name type="scientific">Paenibacillus psychroresistens</name>
    <dbReference type="NCBI Taxonomy" id="1778678"/>
    <lineage>
        <taxon>Bacteria</taxon>
        <taxon>Bacillati</taxon>
        <taxon>Bacillota</taxon>
        <taxon>Bacilli</taxon>
        <taxon>Bacillales</taxon>
        <taxon>Paenibacillaceae</taxon>
        <taxon>Paenibacillus</taxon>
    </lineage>
</organism>
<dbReference type="RefSeq" id="WP_155701824.1">
    <property type="nucleotide sequence ID" value="NZ_CP034235.1"/>
</dbReference>
<keyword evidence="2" id="KW-1185">Reference proteome</keyword>
<evidence type="ECO:0000313" key="2">
    <source>
        <dbReference type="Proteomes" id="UP000426246"/>
    </source>
</evidence>
<accession>A0A6B8RM69</accession>
<reference evidence="2" key="1">
    <citation type="submission" date="2018-11" db="EMBL/GenBank/DDBJ databases">
        <title>Complete genome sequence of Paenibacillus sp. ML311-T8.</title>
        <authorList>
            <person name="Nam Y.-D."/>
            <person name="Kang J."/>
            <person name="Chung W.-H."/>
            <person name="Park Y.S."/>
        </authorList>
    </citation>
    <scope>NUCLEOTIDE SEQUENCE [LARGE SCALE GENOMIC DNA]</scope>
    <source>
        <strain evidence="2">ML311-T8</strain>
    </source>
</reference>
<protein>
    <submittedName>
        <fullName evidence="1">Uncharacterized protein</fullName>
    </submittedName>
</protein>
<dbReference type="Proteomes" id="UP000426246">
    <property type="component" value="Chromosome"/>
</dbReference>
<dbReference type="AlphaFoldDB" id="A0A6B8RM69"/>
<sequence>MGSTKHSRKGFGGIRHQWVSLCGDTAFKLGSAIHGKTNEIILPLFGKLEVLTNNGKVTFTHKTESHVMDQQ</sequence>
<evidence type="ECO:0000313" key="1">
    <source>
        <dbReference type="EMBL" id="QGQ96752.1"/>
    </source>
</evidence>
<proteinExistence type="predicted"/>